<feature type="compositionally biased region" description="Acidic residues" evidence="1">
    <location>
        <begin position="144"/>
        <end position="160"/>
    </location>
</feature>
<protein>
    <submittedName>
        <fullName evidence="2">Uncharacterized protein</fullName>
    </submittedName>
</protein>
<name>A0A383E648_9ZZZZ</name>
<dbReference type="GO" id="GO:0005509">
    <property type="term" value="F:calcium ion binding"/>
    <property type="evidence" value="ECO:0007669"/>
    <property type="project" value="InterPro"/>
</dbReference>
<evidence type="ECO:0000313" key="2">
    <source>
        <dbReference type="EMBL" id="SVE51865.1"/>
    </source>
</evidence>
<feature type="non-terminal residue" evidence="2">
    <location>
        <position position="1"/>
    </location>
</feature>
<feature type="region of interest" description="Disordered" evidence="1">
    <location>
        <begin position="195"/>
        <end position="232"/>
    </location>
</feature>
<proteinExistence type="predicted"/>
<feature type="compositionally biased region" description="Acidic residues" evidence="1">
    <location>
        <begin position="34"/>
        <end position="51"/>
    </location>
</feature>
<feature type="region of interest" description="Disordered" evidence="1">
    <location>
        <begin position="1"/>
        <end position="99"/>
    </location>
</feature>
<organism evidence="2">
    <name type="scientific">marine metagenome</name>
    <dbReference type="NCBI Taxonomy" id="408172"/>
    <lineage>
        <taxon>unclassified sequences</taxon>
        <taxon>metagenomes</taxon>
        <taxon>ecological metagenomes</taxon>
    </lineage>
</organism>
<dbReference type="AlphaFoldDB" id="A0A383E648"/>
<gene>
    <name evidence="2" type="ORF">METZ01_LOCUS504719</name>
</gene>
<dbReference type="InterPro" id="IPR028974">
    <property type="entry name" value="TSP_type-3_rpt"/>
</dbReference>
<feature type="region of interest" description="Disordered" evidence="1">
    <location>
        <begin position="118"/>
        <end position="175"/>
    </location>
</feature>
<dbReference type="Gene3D" id="4.10.1080.10">
    <property type="entry name" value="TSP type-3 repeat"/>
    <property type="match status" value="1"/>
</dbReference>
<sequence>GPIVVTDCAGSDDAFPLDVSEWLDTDGDGIGNNEDPDDDGDGYADTFEDENGYDRLDGCDPNNNSVTCDQDYDGLTNGEEDDLGTNVTNPDTDGDGFCDGDLGVEEICVAGPDDFPLDPAAHLDTDGDGMPDTLNGTSTSEPALIEDLDDDNDGLNDTDETVTNSTNPDTDGDGYCDGSVTVGSCIAGDVFPLDENEWFDTDGDGTGNNADTDDDNDGLNDTTEASSDPVTN</sequence>
<feature type="non-terminal residue" evidence="2">
    <location>
        <position position="232"/>
    </location>
</feature>
<reference evidence="2" key="1">
    <citation type="submission" date="2018-05" db="EMBL/GenBank/DDBJ databases">
        <authorList>
            <person name="Lanie J.A."/>
            <person name="Ng W.-L."/>
            <person name="Kazmierczak K.M."/>
            <person name="Andrzejewski T.M."/>
            <person name="Davidsen T.M."/>
            <person name="Wayne K.J."/>
            <person name="Tettelin H."/>
            <person name="Glass J.I."/>
            <person name="Rusch D."/>
            <person name="Podicherti R."/>
            <person name="Tsui H.-C.T."/>
            <person name="Winkler M.E."/>
        </authorList>
    </citation>
    <scope>NUCLEOTIDE SEQUENCE</scope>
</reference>
<dbReference type="EMBL" id="UINC01222895">
    <property type="protein sequence ID" value="SVE51865.1"/>
    <property type="molecule type" value="Genomic_DNA"/>
</dbReference>
<evidence type="ECO:0000256" key="1">
    <source>
        <dbReference type="SAM" id="MobiDB-lite"/>
    </source>
</evidence>
<accession>A0A383E648</accession>